<feature type="transmembrane region" description="Helical" evidence="2">
    <location>
        <begin position="152"/>
        <end position="173"/>
    </location>
</feature>
<keyword evidence="4" id="KW-0378">Hydrolase</keyword>
<feature type="compositionally biased region" description="Gly residues" evidence="1">
    <location>
        <begin position="217"/>
        <end position="232"/>
    </location>
</feature>
<feature type="compositionally biased region" description="Low complexity" evidence="1">
    <location>
        <begin position="658"/>
        <end position="668"/>
    </location>
</feature>
<feature type="region of interest" description="Disordered" evidence="1">
    <location>
        <begin position="214"/>
        <end position="238"/>
    </location>
</feature>
<name>A0A2P6V2Q9_9CHLO</name>
<feature type="compositionally biased region" description="Basic residues" evidence="1">
    <location>
        <begin position="487"/>
        <end position="499"/>
    </location>
</feature>
<feature type="compositionally biased region" description="Low complexity" evidence="1">
    <location>
        <begin position="540"/>
        <end position="553"/>
    </location>
</feature>
<dbReference type="InterPro" id="IPR000073">
    <property type="entry name" value="AB_hydrolase_1"/>
</dbReference>
<feature type="transmembrane region" description="Helical" evidence="2">
    <location>
        <begin position="120"/>
        <end position="140"/>
    </location>
</feature>
<comment type="caution">
    <text evidence="4">The sequence shown here is derived from an EMBL/GenBank/DDBJ whole genome shotgun (WGS) entry which is preliminary data.</text>
</comment>
<evidence type="ECO:0000259" key="3">
    <source>
        <dbReference type="Pfam" id="PF12697"/>
    </source>
</evidence>
<evidence type="ECO:0000256" key="2">
    <source>
        <dbReference type="SAM" id="Phobius"/>
    </source>
</evidence>
<dbReference type="OrthoDB" id="19657at2759"/>
<evidence type="ECO:0000256" key="1">
    <source>
        <dbReference type="SAM" id="MobiDB-lite"/>
    </source>
</evidence>
<keyword evidence="2" id="KW-0472">Membrane</keyword>
<gene>
    <name evidence="4" type="ORF">C2E20_8084</name>
</gene>
<keyword evidence="2" id="KW-1133">Transmembrane helix</keyword>
<sequence>MTEVAEELAQSKREQPRPAGGGPRGEALLRCGAGCRFFWTCCCGALHSMAPPALAAAEAATILAVYWAAVPGAWPTRSAHLSPYTFAGSAEDMVALSLLRCLAITLAHCLGTGPLFQRPYLLTASLLAAVSLPLGLMKLVALRHSQWPNREWPPFVALYAAHMAFAVAQVLAAQRIVAWARTRWEHGLEGLGYPWQEGEDTWLLAGQLQAAAEEGRGGGGATGAAGAEGAGGEPESDVPAAALADHDSRWAVVNGLRVHYKVALPTGQRHLDGTADGTAILLVHSFGGGAFSWRHLMQPLADACGLPVLAFDRPGFGLTERPAVDPATPLADNPYALKCQALLALQLCSTLCVRRVVLAGHGDGALLALLAAAVAAREAALGSPSHASTPSPGATGAAALPFPSLGQSARLNVTAPVLAAATARHRRSGSLPDSLDLAWMSSLPEGGHSVLQQLLRGEWPAAIEPRSGSAGGSLGASWAGERSPGAHQRRSPLRPRSMGRRSMDQGQRSSGLLQPFLEEEEEEEGRQQQEQHTQADTEQQPHTQQQQQQQQQQAGVEQEASLIVDNPSFLSQPTSQSLAGGLPSASTEPAGEPLYQSSQGEQASFLQDNPSFLSQPASVGSGTASSVGGLLAQQSSLIANPSFLSQTSDREQWEARRYSSQGGRRYSSQGGGSGASLQWPRRTTTGEPALALSDDGAEAAEAAAADSDDQLLELHDNPSFLAGSTDGEAFRRAGEQARQQSAGEEVEQQPLEGRSGLAGAAVHAQLHARGEERGEQQQNELRAGAAAALEEGSERGDGSLQQEAEAASHWQAPEPVGLVLLHPDLSGSLAPKYARVLAHSRLGRRVLRSLLRTEVGEVTNRHAWADPHRLTPELYALYRRPLHAVGWDAALIQVARARNDITSLERGQLLGAVVEAALPVLVATGEADHMVPPAAASRLVQRLGAAGPRLAVVPRCGHLSHEEAPAALLSFLQSFVLELGLHG</sequence>
<feature type="domain" description="AB hydrolase-1" evidence="3">
    <location>
        <begin position="280"/>
        <end position="464"/>
    </location>
</feature>
<reference evidence="4 5" key="1">
    <citation type="journal article" date="2018" name="Plant J.">
        <title>Genome sequences of Chlorella sorokiniana UTEX 1602 and Micractinium conductrix SAG 241.80: implications to maltose excretion by a green alga.</title>
        <authorList>
            <person name="Arriola M.B."/>
            <person name="Velmurugan N."/>
            <person name="Zhang Y."/>
            <person name="Plunkett M.H."/>
            <person name="Hondzo H."/>
            <person name="Barney B.M."/>
        </authorList>
    </citation>
    <scope>NUCLEOTIDE SEQUENCE [LARGE SCALE GENOMIC DNA]</scope>
    <source>
        <strain evidence="4 5">SAG 241.80</strain>
    </source>
</reference>
<dbReference type="AlphaFoldDB" id="A0A2P6V2Q9"/>
<dbReference type="Pfam" id="PF12697">
    <property type="entry name" value="Abhydrolase_6"/>
    <property type="match status" value="1"/>
</dbReference>
<keyword evidence="2" id="KW-0812">Transmembrane</keyword>
<dbReference type="EMBL" id="LHPF02000038">
    <property type="protein sequence ID" value="PSC68377.1"/>
    <property type="molecule type" value="Genomic_DNA"/>
</dbReference>
<proteinExistence type="predicted"/>
<feature type="region of interest" description="Disordered" evidence="1">
    <location>
        <begin position="1"/>
        <end position="23"/>
    </location>
</feature>
<organism evidence="4 5">
    <name type="scientific">Micractinium conductrix</name>
    <dbReference type="NCBI Taxonomy" id="554055"/>
    <lineage>
        <taxon>Eukaryota</taxon>
        <taxon>Viridiplantae</taxon>
        <taxon>Chlorophyta</taxon>
        <taxon>core chlorophytes</taxon>
        <taxon>Trebouxiophyceae</taxon>
        <taxon>Chlorellales</taxon>
        <taxon>Chlorellaceae</taxon>
        <taxon>Chlorella clade</taxon>
        <taxon>Micractinium</taxon>
    </lineage>
</organism>
<feature type="region of interest" description="Disordered" evidence="1">
    <location>
        <begin position="642"/>
        <end position="681"/>
    </location>
</feature>
<dbReference type="Gene3D" id="3.40.50.1820">
    <property type="entry name" value="alpha/beta hydrolase"/>
    <property type="match status" value="2"/>
</dbReference>
<dbReference type="SUPFAM" id="SSF53474">
    <property type="entry name" value="alpha/beta-Hydrolases"/>
    <property type="match status" value="1"/>
</dbReference>
<evidence type="ECO:0000313" key="5">
    <source>
        <dbReference type="Proteomes" id="UP000239649"/>
    </source>
</evidence>
<feature type="region of interest" description="Disordered" evidence="1">
    <location>
        <begin position="463"/>
        <end position="603"/>
    </location>
</feature>
<protein>
    <submittedName>
        <fullName evidence="4">Hydrolase yugF</fullName>
    </submittedName>
</protein>
<dbReference type="PANTHER" id="PTHR43689">
    <property type="entry name" value="HYDROLASE"/>
    <property type="match status" value="1"/>
</dbReference>
<feature type="compositionally biased region" description="Basic and acidic residues" evidence="1">
    <location>
        <begin position="648"/>
        <end position="657"/>
    </location>
</feature>
<dbReference type="GO" id="GO:0016787">
    <property type="term" value="F:hydrolase activity"/>
    <property type="evidence" value="ECO:0007669"/>
    <property type="project" value="UniProtKB-KW"/>
</dbReference>
<dbReference type="STRING" id="554055.A0A2P6V2Q9"/>
<dbReference type="InterPro" id="IPR029058">
    <property type="entry name" value="AB_hydrolase_fold"/>
</dbReference>
<feature type="compositionally biased region" description="Basic and acidic residues" evidence="1">
    <location>
        <begin position="525"/>
        <end position="535"/>
    </location>
</feature>
<feature type="region of interest" description="Disordered" evidence="1">
    <location>
        <begin position="731"/>
        <end position="752"/>
    </location>
</feature>
<dbReference type="Proteomes" id="UP000239649">
    <property type="component" value="Unassembled WGS sequence"/>
</dbReference>
<keyword evidence="5" id="KW-1185">Reference proteome</keyword>
<dbReference type="PANTHER" id="PTHR43689:SF8">
    <property type="entry name" value="ALPHA_BETA-HYDROLASES SUPERFAMILY PROTEIN"/>
    <property type="match status" value="1"/>
</dbReference>
<evidence type="ECO:0000313" key="4">
    <source>
        <dbReference type="EMBL" id="PSC68377.1"/>
    </source>
</evidence>
<feature type="compositionally biased region" description="Polar residues" evidence="1">
    <location>
        <begin position="568"/>
        <end position="578"/>
    </location>
</feature>
<accession>A0A2P6V2Q9</accession>